<dbReference type="RefSeq" id="WP_033492110.1">
    <property type="nucleotide sequence ID" value="NZ_JDUU01000001.1"/>
</dbReference>
<dbReference type="GO" id="GO:0008171">
    <property type="term" value="F:O-methyltransferase activity"/>
    <property type="evidence" value="ECO:0007669"/>
    <property type="project" value="InterPro"/>
</dbReference>
<dbReference type="STRING" id="1437608.GCA_000771645_00124"/>
<evidence type="ECO:0000256" key="1">
    <source>
        <dbReference type="ARBA" id="ARBA00022603"/>
    </source>
</evidence>
<protein>
    <submittedName>
        <fullName evidence="4">O-methyltransferase</fullName>
    </submittedName>
</protein>
<name>A0A086ZTG9_9BIFI</name>
<dbReference type="PANTHER" id="PTHR10509">
    <property type="entry name" value="O-METHYLTRANSFERASE-RELATED"/>
    <property type="match status" value="1"/>
</dbReference>
<dbReference type="InterPro" id="IPR029063">
    <property type="entry name" value="SAM-dependent_MTases_sf"/>
</dbReference>
<evidence type="ECO:0000313" key="5">
    <source>
        <dbReference type="Proteomes" id="UP000029108"/>
    </source>
</evidence>
<dbReference type="AlphaFoldDB" id="A0A086ZTG9"/>
<evidence type="ECO:0000256" key="3">
    <source>
        <dbReference type="ARBA" id="ARBA00022691"/>
    </source>
</evidence>
<dbReference type="eggNOG" id="COG4122">
    <property type="taxonomic scope" value="Bacteria"/>
</dbReference>
<dbReference type="EMBL" id="JGYN01000020">
    <property type="protein sequence ID" value="KFI49819.1"/>
    <property type="molecule type" value="Genomic_DNA"/>
</dbReference>
<dbReference type="InterPro" id="IPR050362">
    <property type="entry name" value="Cation-dep_OMT"/>
</dbReference>
<comment type="caution">
    <text evidence="4">The sequence shown here is derived from an EMBL/GenBank/DDBJ whole genome shotgun (WGS) entry which is preliminary data.</text>
</comment>
<dbReference type="Pfam" id="PF01596">
    <property type="entry name" value="Methyltransf_3"/>
    <property type="match status" value="1"/>
</dbReference>
<dbReference type="Proteomes" id="UP000029108">
    <property type="component" value="Unassembled WGS sequence"/>
</dbReference>
<keyword evidence="5" id="KW-1185">Reference proteome</keyword>
<dbReference type="SUPFAM" id="SSF53335">
    <property type="entry name" value="S-adenosyl-L-methionine-dependent methyltransferases"/>
    <property type="match status" value="1"/>
</dbReference>
<accession>A0A086ZTG9</accession>
<gene>
    <name evidence="4" type="ORF">BBIA_1510</name>
</gene>
<keyword evidence="2 4" id="KW-0808">Transferase</keyword>
<organism evidence="4 5">
    <name type="scientific">Bifidobacterium biavatii DSM 23969</name>
    <dbReference type="NCBI Taxonomy" id="1437608"/>
    <lineage>
        <taxon>Bacteria</taxon>
        <taxon>Bacillati</taxon>
        <taxon>Actinomycetota</taxon>
        <taxon>Actinomycetes</taxon>
        <taxon>Bifidobacteriales</taxon>
        <taxon>Bifidobacteriaceae</taxon>
        <taxon>Bifidobacterium</taxon>
    </lineage>
</organism>
<dbReference type="OrthoDB" id="4774874at2"/>
<dbReference type="GO" id="GO:0032259">
    <property type="term" value="P:methylation"/>
    <property type="evidence" value="ECO:0007669"/>
    <property type="project" value="UniProtKB-KW"/>
</dbReference>
<dbReference type="GO" id="GO:0008757">
    <property type="term" value="F:S-adenosylmethionine-dependent methyltransferase activity"/>
    <property type="evidence" value="ECO:0007669"/>
    <property type="project" value="TreeGrafter"/>
</dbReference>
<keyword evidence="3" id="KW-0949">S-adenosyl-L-methionine</keyword>
<dbReference type="Gene3D" id="3.40.50.150">
    <property type="entry name" value="Vaccinia Virus protein VP39"/>
    <property type="match status" value="1"/>
</dbReference>
<keyword evidence="1 4" id="KW-0489">Methyltransferase</keyword>
<dbReference type="PANTHER" id="PTHR10509:SF85">
    <property type="entry name" value="O-METHYLTRANSFERASE RV1220C-RELATED"/>
    <property type="match status" value="1"/>
</dbReference>
<proteinExistence type="predicted"/>
<reference evidence="4 5" key="1">
    <citation type="submission" date="2014-03" db="EMBL/GenBank/DDBJ databases">
        <title>Genomics of Bifidobacteria.</title>
        <authorList>
            <person name="Ventura M."/>
            <person name="Milani C."/>
            <person name="Lugli G.A."/>
        </authorList>
    </citation>
    <scope>NUCLEOTIDE SEQUENCE [LARGE SCALE GENOMIC DNA]</scope>
    <source>
        <strain evidence="4 5">DSM 23969</strain>
    </source>
</reference>
<dbReference type="InterPro" id="IPR002935">
    <property type="entry name" value="SAM_O-MeTrfase"/>
</dbReference>
<evidence type="ECO:0000256" key="2">
    <source>
        <dbReference type="ARBA" id="ARBA00022679"/>
    </source>
</evidence>
<dbReference type="PROSITE" id="PS51682">
    <property type="entry name" value="SAM_OMT_I"/>
    <property type="match status" value="1"/>
</dbReference>
<evidence type="ECO:0000313" key="4">
    <source>
        <dbReference type="EMBL" id="KFI49819.1"/>
    </source>
</evidence>
<sequence>MDRTSYTNLAKAWEFAEDHAFTLQPEALASARVQAEEAGFPQSSAAQAAWLAMLVKLTGATSVISVGTGSVVETLQLVNGLGNAGQLTAVDSSAQGIALLRSLFGKLSDRTATRLRAVNAPAGVFLPRLNGADYDLIVVSGDVENYASTFEQAPRLLRGHGVVAFTDVFALETPNANGGLLNPADRGPKAVAMREFISLVESDEQFDSSLTPTGTGLLVAVKR</sequence>